<feature type="compositionally biased region" description="Low complexity" evidence="2">
    <location>
        <begin position="292"/>
        <end position="308"/>
    </location>
</feature>
<dbReference type="PANTHER" id="PTHR31807">
    <property type="entry name" value="AUGMIN FAMILY MEMBER"/>
    <property type="match status" value="1"/>
</dbReference>
<evidence type="ECO:0000256" key="2">
    <source>
        <dbReference type="SAM" id="MobiDB-lite"/>
    </source>
</evidence>
<evidence type="ECO:0008006" key="5">
    <source>
        <dbReference type="Google" id="ProtNLM"/>
    </source>
</evidence>
<name>A0AAW1WK04_RUBAR</name>
<sequence length="560" mass="61842">MDHSHKPRRPKSREVSSRFLSPTTAETTTPPLSPARRKPGSPISDTRKPRSQLDDPGSIRGGLWPSSTTPSVKSFDTLAQHLGNDRLKDRIGRKNSLFHTQKNPREAKENHRPVLGGSTRYTGKFEFSGKSSPSSSCTSTSSNKLLGVLVPGRFSVDRNSLYQNSSRRRSDTFADSLDSGSESSDARSGQGINIGSPNFGVQSSTASSRKLGREVSSKYMNDIHTKHRRWTSDSNLPNSISAGNSPKLNKFNLKNVIKRANSLTGSKFGTSQWAMSPGRTGSAPVSEESMGKTPSFSSLKPPTSPSKTKGVEKLLHLGLDLFKSKKSSSSSRSLVRSNSGHTGVTDMGHQLRLLHNRLMQWRYANARAAIVNGNIADQAQCHVLNAFDGLMKLRQSVLHKKLKFQKEKLEMKLNFILHSQFKPLEDWGDMERQHMGAVCMIKECLHSVVCRVPLTEGAEVDAQSAAINLRHASDLSASIKLMLATFAPSAKQTVLLLSELAEVVAQEKLLSDECLELCRTISTLEVEERSLKCSIIQLESWKQQQIQLQQQQPREEDSTP</sequence>
<feature type="compositionally biased region" description="Basic and acidic residues" evidence="2">
    <location>
        <begin position="83"/>
        <end position="92"/>
    </location>
</feature>
<feature type="compositionally biased region" description="Polar residues" evidence="2">
    <location>
        <begin position="65"/>
        <end position="74"/>
    </location>
</feature>
<dbReference type="Pfam" id="PF04484">
    <property type="entry name" value="QWRF"/>
    <property type="match status" value="1"/>
</dbReference>
<protein>
    <recommendedName>
        <fullName evidence="5">QWRF motif-containing protein 3</fullName>
    </recommendedName>
</protein>
<keyword evidence="4" id="KW-1185">Reference proteome</keyword>
<feature type="compositionally biased region" description="Polar residues" evidence="2">
    <location>
        <begin position="18"/>
        <end position="30"/>
    </location>
</feature>
<comment type="similarity">
    <text evidence="1">Belongs to the QWRF family.</text>
</comment>
<feature type="region of interest" description="Disordered" evidence="2">
    <location>
        <begin position="268"/>
        <end position="309"/>
    </location>
</feature>
<feature type="compositionally biased region" description="Basic residues" evidence="2">
    <location>
        <begin position="1"/>
        <end position="11"/>
    </location>
</feature>
<comment type="caution">
    <text evidence="3">The sequence shown here is derived from an EMBL/GenBank/DDBJ whole genome shotgun (WGS) entry which is preliminary data.</text>
</comment>
<feature type="compositionally biased region" description="Basic and acidic residues" evidence="2">
    <location>
        <begin position="103"/>
        <end position="112"/>
    </location>
</feature>
<reference evidence="3 4" key="1">
    <citation type="journal article" date="2023" name="G3 (Bethesda)">
        <title>A chromosome-length genome assembly and annotation of blackberry (Rubus argutus, cv. 'Hillquist').</title>
        <authorList>
            <person name="Bruna T."/>
            <person name="Aryal R."/>
            <person name="Dudchenko O."/>
            <person name="Sargent D.J."/>
            <person name="Mead D."/>
            <person name="Buti M."/>
            <person name="Cavallini A."/>
            <person name="Hytonen T."/>
            <person name="Andres J."/>
            <person name="Pham M."/>
            <person name="Weisz D."/>
            <person name="Mascagni F."/>
            <person name="Usai G."/>
            <person name="Natali L."/>
            <person name="Bassil N."/>
            <person name="Fernandez G.E."/>
            <person name="Lomsadze A."/>
            <person name="Armour M."/>
            <person name="Olukolu B."/>
            <person name="Poorten T."/>
            <person name="Britton C."/>
            <person name="Davik J."/>
            <person name="Ashrafi H."/>
            <person name="Aiden E.L."/>
            <person name="Borodovsky M."/>
            <person name="Worthington M."/>
        </authorList>
    </citation>
    <scope>NUCLEOTIDE SEQUENCE [LARGE SCALE GENOMIC DNA]</scope>
    <source>
        <strain evidence="3">PI 553951</strain>
    </source>
</reference>
<evidence type="ECO:0000313" key="3">
    <source>
        <dbReference type="EMBL" id="KAK9924687.1"/>
    </source>
</evidence>
<dbReference type="AlphaFoldDB" id="A0AAW1WK04"/>
<gene>
    <name evidence="3" type="ORF">M0R45_033041</name>
</gene>
<dbReference type="GO" id="GO:0008017">
    <property type="term" value="F:microtubule binding"/>
    <property type="evidence" value="ECO:0007669"/>
    <property type="project" value="TreeGrafter"/>
</dbReference>
<dbReference type="GO" id="GO:0005737">
    <property type="term" value="C:cytoplasm"/>
    <property type="evidence" value="ECO:0007669"/>
    <property type="project" value="TreeGrafter"/>
</dbReference>
<dbReference type="InterPro" id="IPR007573">
    <property type="entry name" value="QWRF"/>
</dbReference>
<dbReference type="EMBL" id="JBEDUW010000006">
    <property type="protein sequence ID" value="KAK9924687.1"/>
    <property type="molecule type" value="Genomic_DNA"/>
</dbReference>
<dbReference type="GO" id="GO:0005880">
    <property type="term" value="C:nuclear microtubule"/>
    <property type="evidence" value="ECO:0007669"/>
    <property type="project" value="TreeGrafter"/>
</dbReference>
<accession>A0AAW1WK04</accession>
<feature type="region of interest" description="Disordered" evidence="2">
    <location>
        <begin position="161"/>
        <end position="212"/>
    </location>
</feature>
<feature type="compositionally biased region" description="Polar residues" evidence="2">
    <location>
        <begin position="178"/>
        <end position="208"/>
    </location>
</feature>
<feature type="region of interest" description="Disordered" evidence="2">
    <location>
        <begin position="1"/>
        <end position="120"/>
    </location>
</feature>
<evidence type="ECO:0000256" key="1">
    <source>
        <dbReference type="ARBA" id="ARBA00010016"/>
    </source>
</evidence>
<proteinExistence type="inferred from homology"/>
<evidence type="ECO:0000313" key="4">
    <source>
        <dbReference type="Proteomes" id="UP001457282"/>
    </source>
</evidence>
<dbReference type="Proteomes" id="UP001457282">
    <property type="component" value="Unassembled WGS sequence"/>
</dbReference>
<dbReference type="PANTHER" id="PTHR31807:SF31">
    <property type="entry name" value="QWRF MOTIF PROTEIN (DUF566)-RELATED"/>
    <property type="match status" value="1"/>
</dbReference>
<dbReference type="GO" id="GO:0051225">
    <property type="term" value="P:spindle assembly"/>
    <property type="evidence" value="ECO:0007669"/>
    <property type="project" value="TreeGrafter"/>
</dbReference>
<organism evidence="3 4">
    <name type="scientific">Rubus argutus</name>
    <name type="common">Southern blackberry</name>
    <dbReference type="NCBI Taxonomy" id="59490"/>
    <lineage>
        <taxon>Eukaryota</taxon>
        <taxon>Viridiplantae</taxon>
        <taxon>Streptophyta</taxon>
        <taxon>Embryophyta</taxon>
        <taxon>Tracheophyta</taxon>
        <taxon>Spermatophyta</taxon>
        <taxon>Magnoliopsida</taxon>
        <taxon>eudicotyledons</taxon>
        <taxon>Gunneridae</taxon>
        <taxon>Pentapetalae</taxon>
        <taxon>rosids</taxon>
        <taxon>fabids</taxon>
        <taxon>Rosales</taxon>
        <taxon>Rosaceae</taxon>
        <taxon>Rosoideae</taxon>
        <taxon>Rosoideae incertae sedis</taxon>
        <taxon>Rubus</taxon>
    </lineage>
</organism>